<dbReference type="AlphaFoldDB" id="A0A1I7INZ8"/>
<proteinExistence type="predicted"/>
<evidence type="ECO:0000256" key="2">
    <source>
        <dbReference type="ARBA" id="ARBA00023004"/>
    </source>
</evidence>
<dbReference type="Gene3D" id="3.30.2020.30">
    <property type="match status" value="1"/>
</dbReference>
<dbReference type="PANTHER" id="PTHR35303:SF8">
    <property type="entry name" value="GAMMA-BUTYROBETAINE HYDROXYLASE-LIKE N-TERMINAL DOMAIN-CONTAINING PROTEIN"/>
    <property type="match status" value="1"/>
</dbReference>
<dbReference type="GO" id="GO:0046872">
    <property type="term" value="F:metal ion binding"/>
    <property type="evidence" value="ECO:0007669"/>
    <property type="project" value="UniProtKB-KW"/>
</dbReference>
<protein>
    <submittedName>
        <fullName evidence="4">DUF971 family protein</fullName>
    </submittedName>
</protein>
<keyword evidence="5" id="KW-1185">Reference proteome</keyword>
<name>A0A1I7INZ8_9BURK</name>
<sequence length="102" mass="11057">MSCEPWPSALAINHASRTLELVWDGAPAALAHAALRASCRCAHCESARRAGGPALPMAPDLALARIEVLGASGLQLFFSDGHHRGIYPWPYLYQLAYERPMS</sequence>
<keyword evidence="2" id="KW-0408">Iron</keyword>
<dbReference type="Proteomes" id="UP000199391">
    <property type="component" value="Unassembled WGS sequence"/>
</dbReference>
<evidence type="ECO:0000259" key="3">
    <source>
        <dbReference type="Pfam" id="PF06155"/>
    </source>
</evidence>
<dbReference type="Pfam" id="PF06155">
    <property type="entry name" value="GBBH-like_N"/>
    <property type="match status" value="1"/>
</dbReference>
<keyword evidence="1" id="KW-0479">Metal-binding</keyword>
<organism evidence="4 5">
    <name type="scientific">Pseudoduganella namucuonensis</name>
    <dbReference type="NCBI Taxonomy" id="1035707"/>
    <lineage>
        <taxon>Bacteria</taxon>
        <taxon>Pseudomonadati</taxon>
        <taxon>Pseudomonadota</taxon>
        <taxon>Betaproteobacteria</taxon>
        <taxon>Burkholderiales</taxon>
        <taxon>Oxalobacteraceae</taxon>
        <taxon>Telluria group</taxon>
        <taxon>Pseudoduganella</taxon>
    </lineage>
</organism>
<feature type="domain" description="Gamma-butyrobetaine hydroxylase-like N-terminal" evidence="3">
    <location>
        <begin position="13"/>
        <end position="93"/>
    </location>
</feature>
<dbReference type="EMBL" id="FPBO01000008">
    <property type="protein sequence ID" value="SFU74649.1"/>
    <property type="molecule type" value="Genomic_DNA"/>
</dbReference>
<gene>
    <name evidence="4" type="ORF">SAMN05216552_1008184</name>
</gene>
<dbReference type="InterPro" id="IPR010376">
    <property type="entry name" value="GBBH-like_N"/>
</dbReference>
<dbReference type="RefSeq" id="WP_093555647.1">
    <property type="nucleotide sequence ID" value="NZ_FPBO01000008.1"/>
</dbReference>
<evidence type="ECO:0000256" key="1">
    <source>
        <dbReference type="ARBA" id="ARBA00022723"/>
    </source>
</evidence>
<dbReference type="InterPro" id="IPR038492">
    <property type="entry name" value="GBBH-like_N_sf"/>
</dbReference>
<accession>A0A1I7INZ8</accession>
<dbReference type="STRING" id="1035707.SAMN05216552_1008184"/>
<dbReference type="OrthoDB" id="9794178at2"/>
<dbReference type="PANTHER" id="PTHR35303">
    <property type="entry name" value="OS02G0197800 PROTEIN"/>
    <property type="match status" value="1"/>
</dbReference>
<evidence type="ECO:0000313" key="5">
    <source>
        <dbReference type="Proteomes" id="UP000199391"/>
    </source>
</evidence>
<reference evidence="5" key="1">
    <citation type="submission" date="2016-10" db="EMBL/GenBank/DDBJ databases">
        <authorList>
            <person name="Varghese N."/>
            <person name="Submissions S."/>
        </authorList>
    </citation>
    <scope>NUCLEOTIDE SEQUENCE [LARGE SCALE GENOMIC DNA]</scope>
    <source>
        <strain evidence="5">CGMCC 1.11014</strain>
    </source>
</reference>
<evidence type="ECO:0000313" key="4">
    <source>
        <dbReference type="EMBL" id="SFU74649.1"/>
    </source>
</evidence>